<evidence type="ECO:0000313" key="9">
    <source>
        <dbReference type="Proteomes" id="UP000428260"/>
    </source>
</evidence>
<reference evidence="8 9" key="1">
    <citation type="submission" date="2019-11" db="EMBL/GenBank/DDBJ databases">
        <authorList>
            <person name="Zheng R.K."/>
            <person name="Sun C.M."/>
        </authorList>
    </citation>
    <scope>NUCLEOTIDE SEQUENCE [LARGE SCALE GENOMIC DNA]</scope>
    <source>
        <strain evidence="8 9">WC007</strain>
    </source>
</reference>
<evidence type="ECO:0000256" key="4">
    <source>
        <dbReference type="ARBA" id="ARBA00022982"/>
    </source>
</evidence>
<dbReference type="InterPro" id="IPR008168">
    <property type="entry name" value="Cyt_C_IC"/>
</dbReference>
<dbReference type="Gene3D" id="2.120.10.30">
    <property type="entry name" value="TolB, C-terminal domain"/>
    <property type="match status" value="1"/>
</dbReference>
<proteinExistence type="predicted"/>
<dbReference type="PROSITE" id="PS51007">
    <property type="entry name" value="CYTC"/>
    <property type="match status" value="1"/>
</dbReference>
<keyword evidence="1" id="KW-0813">Transport</keyword>
<evidence type="ECO:0000256" key="3">
    <source>
        <dbReference type="ARBA" id="ARBA00022723"/>
    </source>
</evidence>
<evidence type="ECO:0000256" key="6">
    <source>
        <dbReference type="PROSITE-ProRule" id="PRU00433"/>
    </source>
</evidence>
<keyword evidence="3 6" id="KW-0479">Metal-binding</keyword>
<evidence type="ECO:0000256" key="5">
    <source>
        <dbReference type="ARBA" id="ARBA00023004"/>
    </source>
</evidence>
<dbReference type="KEGG" id="mcos:GM418_10445"/>
<evidence type="ECO:0000256" key="2">
    <source>
        <dbReference type="ARBA" id="ARBA00022617"/>
    </source>
</evidence>
<dbReference type="InterPro" id="IPR009056">
    <property type="entry name" value="Cyt_c-like_dom"/>
</dbReference>
<dbReference type="Pfam" id="PF07995">
    <property type="entry name" value="GSDH"/>
    <property type="match status" value="1"/>
</dbReference>
<sequence>MVLPAFAQDGAGLYQKNCAQCHGADLNGGNATSLVDGIWQFGAENSYVTRNIKFGIPHLGMPSYEKTLSDNEIRSIVSYIRESENNAGAQKPPTPEELETMDYDIHVETFADGLEIPWAIDFLDNNTALITERPGKLRIVKNGVLQPEPVKNTPEVLHEGQGGLLDVAIDPEYDKNSWVYLAYSHVLPESGGQRPPAMTRLERGKIVDNTWTDAEVIFEAPHETYRTTRHHYGCRIVFDPLGYLYFAIGERGTAEHAQDITRPNGKVHRIHKDGSVPKDNPFYNEKNSIKSLYSFGNRNIQGMAIHPATGELWATEHGPMGGDELNLIKSGKNYGWPVITYGLNYNGTVITEETHKEGMEQPILYWKPSIAVCGLDFYRGDAFEKWKNRLLVGALKYEEVRLLQIEDERVVHEQVILKGAGRVRDVSTGPDGAIYVVLNNPGKVVRLAPKPN</sequence>
<keyword evidence="9" id="KW-1185">Reference proteome</keyword>
<evidence type="ECO:0000256" key="1">
    <source>
        <dbReference type="ARBA" id="ARBA00022448"/>
    </source>
</evidence>
<evidence type="ECO:0000313" key="8">
    <source>
        <dbReference type="EMBL" id="QGY48095.1"/>
    </source>
</evidence>
<protein>
    <submittedName>
        <fullName evidence="8">C-type cytochrome</fullName>
    </submittedName>
</protein>
<dbReference type="PRINTS" id="PR00605">
    <property type="entry name" value="CYTCHROMECIC"/>
</dbReference>
<dbReference type="PANTHER" id="PTHR19328">
    <property type="entry name" value="HEDGEHOG-INTERACTING PROTEIN"/>
    <property type="match status" value="1"/>
</dbReference>
<keyword evidence="4" id="KW-0249">Electron transport</keyword>
<dbReference type="SUPFAM" id="SSF50952">
    <property type="entry name" value="Soluble quinoprotein glucose dehydrogenase"/>
    <property type="match status" value="1"/>
</dbReference>
<dbReference type="InterPro" id="IPR036909">
    <property type="entry name" value="Cyt_c-like_dom_sf"/>
</dbReference>
<evidence type="ECO:0000259" key="7">
    <source>
        <dbReference type="PROSITE" id="PS51007"/>
    </source>
</evidence>
<dbReference type="GO" id="GO:0005506">
    <property type="term" value="F:iron ion binding"/>
    <property type="evidence" value="ECO:0007669"/>
    <property type="project" value="InterPro"/>
</dbReference>
<dbReference type="Pfam" id="PF13442">
    <property type="entry name" value="Cytochrome_CBB3"/>
    <property type="match status" value="1"/>
</dbReference>
<dbReference type="EMBL" id="CP046401">
    <property type="protein sequence ID" value="QGY48095.1"/>
    <property type="molecule type" value="Genomic_DNA"/>
</dbReference>
<dbReference type="GO" id="GO:0020037">
    <property type="term" value="F:heme binding"/>
    <property type="evidence" value="ECO:0007669"/>
    <property type="project" value="InterPro"/>
</dbReference>
<dbReference type="InterPro" id="IPR011042">
    <property type="entry name" value="6-blade_b-propeller_TolB-like"/>
</dbReference>
<name>A0A6I6JYN0_9BACT</name>
<dbReference type="SUPFAM" id="SSF46626">
    <property type="entry name" value="Cytochrome c"/>
    <property type="match status" value="1"/>
</dbReference>
<dbReference type="Gene3D" id="1.10.760.10">
    <property type="entry name" value="Cytochrome c-like domain"/>
    <property type="match status" value="1"/>
</dbReference>
<organism evidence="8 9">
    <name type="scientific">Maribellus comscasis</name>
    <dbReference type="NCBI Taxonomy" id="2681766"/>
    <lineage>
        <taxon>Bacteria</taxon>
        <taxon>Pseudomonadati</taxon>
        <taxon>Bacteroidota</taxon>
        <taxon>Bacteroidia</taxon>
        <taxon>Marinilabiliales</taxon>
        <taxon>Prolixibacteraceae</taxon>
        <taxon>Maribellus</taxon>
    </lineage>
</organism>
<feature type="domain" description="Cytochrome c" evidence="7">
    <location>
        <begin position="5"/>
        <end position="84"/>
    </location>
</feature>
<accession>A0A6I6JYN0</accession>
<keyword evidence="5 6" id="KW-0408">Iron</keyword>
<dbReference type="InterPro" id="IPR012938">
    <property type="entry name" value="Glc/Sorbosone_DH"/>
</dbReference>
<dbReference type="Proteomes" id="UP000428260">
    <property type="component" value="Chromosome"/>
</dbReference>
<keyword evidence="2 6" id="KW-0349">Heme</keyword>
<dbReference type="PANTHER" id="PTHR19328:SF75">
    <property type="entry name" value="ALDOSE SUGAR DEHYDROGENASE YLII"/>
    <property type="match status" value="1"/>
</dbReference>
<dbReference type="InterPro" id="IPR011041">
    <property type="entry name" value="Quinoprot_gluc/sorb_DH_b-prop"/>
</dbReference>
<dbReference type="GO" id="GO:0009055">
    <property type="term" value="F:electron transfer activity"/>
    <property type="evidence" value="ECO:0007669"/>
    <property type="project" value="InterPro"/>
</dbReference>
<gene>
    <name evidence="8" type="ORF">GM418_10445</name>
</gene>
<dbReference type="AlphaFoldDB" id="A0A6I6JYN0"/>